<dbReference type="Proteomes" id="UP000006671">
    <property type="component" value="Unassembled WGS sequence"/>
</dbReference>
<accession>D2V446</accession>
<dbReference type="GeneID" id="8848387"/>
<name>D2V446_NAEGR</name>
<sequence length="225" mass="26044">MSSNDSYEFDLEFYWSETGQGQTTQPQITIPKGFACEHFKSYCSVEIDQRRLLVCNDISNPIEIPLSNLEDFEYFEKKLDSNLVVGNDTFPMEFFFNTSQRTVSLFPLFKHCDYNKTEGIGHLVILFETGLNKLIVTDMIPPQIYNTNVHSFLNDDTFYIGFNQELRKLTHHTEKFTQICATENNVLLDTRSNSWKVYNNKQSLIEKTSKTIPNAICLNFIPSAD</sequence>
<evidence type="ECO:0000313" key="2">
    <source>
        <dbReference type="Proteomes" id="UP000006671"/>
    </source>
</evidence>
<proteinExistence type="predicted"/>
<keyword evidence="2" id="KW-1185">Reference proteome</keyword>
<dbReference type="InParanoid" id="D2V446"/>
<gene>
    <name evidence="1" type="ORF">NAEGRDRAFT_63594</name>
</gene>
<evidence type="ECO:0000313" key="1">
    <source>
        <dbReference type="EMBL" id="EFC48457.1"/>
    </source>
</evidence>
<organism evidence="2">
    <name type="scientific">Naegleria gruberi</name>
    <name type="common">Amoeba</name>
    <dbReference type="NCBI Taxonomy" id="5762"/>
    <lineage>
        <taxon>Eukaryota</taxon>
        <taxon>Discoba</taxon>
        <taxon>Heterolobosea</taxon>
        <taxon>Tetramitia</taxon>
        <taxon>Eutetramitia</taxon>
        <taxon>Vahlkampfiidae</taxon>
        <taxon>Naegleria</taxon>
    </lineage>
</organism>
<reference evidence="1 2" key="1">
    <citation type="journal article" date="2010" name="Cell">
        <title>The genome of Naegleria gruberi illuminates early eukaryotic versatility.</title>
        <authorList>
            <person name="Fritz-Laylin L.K."/>
            <person name="Prochnik S.E."/>
            <person name="Ginger M.L."/>
            <person name="Dacks J.B."/>
            <person name="Carpenter M.L."/>
            <person name="Field M.C."/>
            <person name="Kuo A."/>
            <person name="Paredez A."/>
            <person name="Chapman J."/>
            <person name="Pham J."/>
            <person name="Shu S."/>
            <person name="Neupane R."/>
            <person name="Cipriano M."/>
            <person name="Mancuso J."/>
            <person name="Tu H."/>
            <person name="Salamov A."/>
            <person name="Lindquist E."/>
            <person name="Shapiro H."/>
            <person name="Lucas S."/>
            <person name="Grigoriev I.V."/>
            <person name="Cande W.Z."/>
            <person name="Fulton C."/>
            <person name="Rokhsar D.S."/>
            <person name="Dawson S.C."/>
        </authorList>
    </citation>
    <scope>NUCLEOTIDE SEQUENCE [LARGE SCALE GENOMIC DNA]</scope>
    <source>
        <strain evidence="1 2">NEG-M</strain>
    </source>
</reference>
<dbReference type="KEGG" id="ngr:NAEGRDRAFT_63594"/>
<dbReference type="VEuPathDB" id="AmoebaDB:NAEGRDRAFT_63594"/>
<protein>
    <submittedName>
        <fullName evidence="1">Predicted protein</fullName>
    </submittedName>
</protein>
<dbReference type="AlphaFoldDB" id="D2V446"/>
<dbReference type="EMBL" id="GG738851">
    <property type="protein sequence ID" value="EFC48457.1"/>
    <property type="molecule type" value="Genomic_DNA"/>
</dbReference>
<dbReference type="RefSeq" id="XP_002681201.1">
    <property type="nucleotide sequence ID" value="XM_002681155.1"/>
</dbReference>